<reference evidence="1 2" key="1">
    <citation type="submission" date="2020-08" db="EMBL/GenBank/DDBJ databases">
        <title>Genomic Encyclopedia of Type Strains, Phase IV (KMG-IV): sequencing the most valuable type-strain genomes for metagenomic binning, comparative biology and taxonomic classification.</title>
        <authorList>
            <person name="Goeker M."/>
        </authorList>
    </citation>
    <scope>NUCLEOTIDE SEQUENCE [LARGE SCALE GENOMIC DNA]</scope>
    <source>
        <strain evidence="1 2">DSM 45385</strain>
    </source>
</reference>
<protein>
    <submittedName>
        <fullName evidence="1">Uncharacterized protein</fullName>
    </submittedName>
</protein>
<name>A0A7W8ABS8_9ACTN</name>
<dbReference type="RefSeq" id="WP_184972145.1">
    <property type="nucleotide sequence ID" value="NZ_JACHIN010000016.1"/>
</dbReference>
<dbReference type="AlphaFoldDB" id="A0A7W8ABS8"/>
<comment type="caution">
    <text evidence="1">The sequence shown here is derived from an EMBL/GenBank/DDBJ whole genome shotgun (WGS) entry which is preliminary data.</text>
</comment>
<dbReference type="EMBL" id="JACHIN010000016">
    <property type="protein sequence ID" value="MBB5083235.1"/>
    <property type="molecule type" value="Genomic_DNA"/>
</dbReference>
<proteinExistence type="predicted"/>
<sequence>MAPPRTSEPGLLVETTFYATQGIEVGERVLPFDEQAQIRPKEVAPGVRVDEGGSLQGKPLRPGTFSSPIELCRGRTCVEDTITLIVYRNVPWAPGNLTFPGKVGEPMNGEISINGGPSGVLPTFTVTDYDNLPEGVSIGPDGHVGGVPAASGHFEIPVRICVAGNCAGVVVKMIVV</sequence>
<gene>
    <name evidence="1" type="ORF">HNR40_008738</name>
</gene>
<evidence type="ECO:0000313" key="1">
    <source>
        <dbReference type="EMBL" id="MBB5083235.1"/>
    </source>
</evidence>
<keyword evidence="2" id="KW-1185">Reference proteome</keyword>
<dbReference type="Proteomes" id="UP000568380">
    <property type="component" value="Unassembled WGS sequence"/>
</dbReference>
<accession>A0A7W8ABS8</accession>
<organism evidence="1 2">
    <name type="scientific">Nonomuraea endophytica</name>
    <dbReference type="NCBI Taxonomy" id="714136"/>
    <lineage>
        <taxon>Bacteria</taxon>
        <taxon>Bacillati</taxon>
        <taxon>Actinomycetota</taxon>
        <taxon>Actinomycetes</taxon>
        <taxon>Streptosporangiales</taxon>
        <taxon>Streptosporangiaceae</taxon>
        <taxon>Nonomuraea</taxon>
    </lineage>
</organism>
<evidence type="ECO:0000313" key="2">
    <source>
        <dbReference type="Proteomes" id="UP000568380"/>
    </source>
</evidence>